<name>A0A0J8VMF5_9ENTR</name>
<feature type="transmembrane region" description="Helical" evidence="1">
    <location>
        <begin position="146"/>
        <end position="167"/>
    </location>
</feature>
<feature type="transmembrane region" description="Helical" evidence="1">
    <location>
        <begin position="46"/>
        <end position="62"/>
    </location>
</feature>
<evidence type="ECO:0000313" key="3">
    <source>
        <dbReference type="Proteomes" id="UP000037315"/>
    </source>
</evidence>
<gene>
    <name evidence="2" type="ORF">ACH50_12350</name>
</gene>
<comment type="caution">
    <text evidence="2">The sequence shown here is derived from an EMBL/GenBank/DDBJ whole genome shotgun (WGS) entry which is preliminary data.</text>
</comment>
<sequence length="223" mass="25251">MKIELLGSFLTYFICLVLIRAPNKGLIILLFCIMFFVSSLPQKEKYGYIAFLFGSFIHFSGLNLRKGVALILMLAGLYLGGVHYGSRPYIYAIYYTRFYINGEESNAYILYNFISGVLITLAILTNNSLKMFFAKKPFVYMGKVSFSVYLFHLPFFLIIATGIFNAIYNAGYSYHESAITATILSIVTIYAVANLIFKAVDNPSMRFSSILAKFLFKTPTRIS</sequence>
<protein>
    <recommendedName>
        <fullName evidence="4">Acyltransferase 3 domain-containing protein</fullName>
    </recommendedName>
</protein>
<feature type="transmembrane region" description="Helical" evidence="1">
    <location>
        <begin position="179"/>
        <end position="197"/>
    </location>
</feature>
<reference evidence="2 3" key="1">
    <citation type="submission" date="2015-06" db="EMBL/GenBank/DDBJ databases">
        <title>Genome sequencing of Cronobacter sp. strain DJ34 isolated from petroleum contaminated sludge of Duliajan Oil Fields, Assam, India.</title>
        <authorList>
            <person name="Pal S."/>
            <person name="Banerjee T.D."/>
            <person name="Roy A."/>
            <person name="Sar P."/>
            <person name="Kazy S.K."/>
        </authorList>
    </citation>
    <scope>NUCLEOTIDE SEQUENCE [LARGE SCALE GENOMIC DNA]</scope>
    <source>
        <strain evidence="2 3">DJ34</strain>
    </source>
</reference>
<dbReference type="Proteomes" id="UP000037315">
    <property type="component" value="Unassembled WGS sequence"/>
</dbReference>
<evidence type="ECO:0008006" key="4">
    <source>
        <dbReference type="Google" id="ProtNLM"/>
    </source>
</evidence>
<organism evidence="2 3">
    <name type="scientific">Franconibacter pulveris</name>
    <dbReference type="NCBI Taxonomy" id="435910"/>
    <lineage>
        <taxon>Bacteria</taxon>
        <taxon>Pseudomonadati</taxon>
        <taxon>Pseudomonadota</taxon>
        <taxon>Gammaproteobacteria</taxon>
        <taxon>Enterobacterales</taxon>
        <taxon>Enterobacteriaceae</taxon>
        <taxon>Franconibacter</taxon>
    </lineage>
</organism>
<keyword evidence="1" id="KW-0812">Transmembrane</keyword>
<dbReference type="STRING" id="1121863.GCA_000621185_03183"/>
<proteinExistence type="predicted"/>
<keyword evidence="1" id="KW-0472">Membrane</keyword>
<feature type="transmembrane region" description="Helical" evidence="1">
    <location>
        <begin position="69"/>
        <end position="86"/>
    </location>
</feature>
<accession>A0A0J8VMF5</accession>
<feature type="transmembrane region" description="Helical" evidence="1">
    <location>
        <begin position="106"/>
        <end position="125"/>
    </location>
</feature>
<dbReference type="PATRIC" id="fig|1656095.3.peg.2553"/>
<keyword evidence="1" id="KW-1133">Transmembrane helix</keyword>
<evidence type="ECO:0000313" key="2">
    <source>
        <dbReference type="EMBL" id="KMV34197.1"/>
    </source>
</evidence>
<dbReference type="AlphaFoldDB" id="A0A0J8VMF5"/>
<feature type="transmembrane region" description="Helical" evidence="1">
    <location>
        <begin position="12"/>
        <end position="40"/>
    </location>
</feature>
<dbReference type="EMBL" id="LFEJ01000015">
    <property type="protein sequence ID" value="KMV34197.1"/>
    <property type="molecule type" value="Genomic_DNA"/>
</dbReference>
<keyword evidence="3" id="KW-1185">Reference proteome</keyword>
<evidence type="ECO:0000256" key="1">
    <source>
        <dbReference type="SAM" id="Phobius"/>
    </source>
</evidence>